<protein>
    <recommendedName>
        <fullName evidence="3">Lumazine-binding</fullName>
    </recommendedName>
</protein>
<evidence type="ECO:0000313" key="2">
    <source>
        <dbReference type="Proteomes" id="UP000199705"/>
    </source>
</evidence>
<proteinExistence type="predicted"/>
<dbReference type="SUPFAM" id="SSF54427">
    <property type="entry name" value="NTF2-like"/>
    <property type="match status" value="1"/>
</dbReference>
<name>A0A1G8DU14_9SPHI</name>
<sequence length="196" mass="22296">MIFIGERHQLAVWPGTVALLRCDRHIFLIKAYPHLIKKISQMKNKFLLACIVGLLSASTMYGRTAAETGYAGVIRDFIDSHMTSNFKKLKSIMSDNSVLKLPRGEKVLVQEKDDLVSMMKKDAGTQQNCQSGYEVLAKSDAMVIARVDFNYENCTQHDYLIIEKNERQDWKITQVCKMFEDIKTPLNSDNSVVAKN</sequence>
<organism evidence="1 2">
    <name type="scientific">Mucilaginibacter gossypii</name>
    <dbReference type="NCBI Taxonomy" id="551996"/>
    <lineage>
        <taxon>Bacteria</taxon>
        <taxon>Pseudomonadati</taxon>
        <taxon>Bacteroidota</taxon>
        <taxon>Sphingobacteriia</taxon>
        <taxon>Sphingobacteriales</taxon>
        <taxon>Sphingobacteriaceae</taxon>
        <taxon>Mucilaginibacter</taxon>
    </lineage>
</organism>
<reference evidence="2" key="1">
    <citation type="submission" date="2016-10" db="EMBL/GenBank/DDBJ databases">
        <authorList>
            <person name="Varghese N."/>
            <person name="Submissions S."/>
        </authorList>
    </citation>
    <scope>NUCLEOTIDE SEQUENCE [LARGE SCALE GENOMIC DNA]</scope>
    <source>
        <strain evidence="2">Gh-67</strain>
    </source>
</reference>
<evidence type="ECO:0008006" key="3">
    <source>
        <dbReference type="Google" id="ProtNLM"/>
    </source>
</evidence>
<dbReference type="Proteomes" id="UP000199705">
    <property type="component" value="Unassembled WGS sequence"/>
</dbReference>
<dbReference type="EMBL" id="FNCG01000011">
    <property type="protein sequence ID" value="SDH61098.1"/>
    <property type="molecule type" value="Genomic_DNA"/>
</dbReference>
<accession>A0A1G8DU14</accession>
<evidence type="ECO:0000313" key="1">
    <source>
        <dbReference type="EMBL" id="SDH61098.1"/>
    </source>
</evidence>
<keyword evidence="2" id="KW-1185">Reference proteome</keyword>
<dbReference type="STRING" id="551996.SAMN05192573_11126"/>
<gene>
    <name evidence="1" type="ORF">SAMN05192573_11126</name>
</gene>
<dbReference type="Gene3D" id="3.10.450.50">
    <property type="match status" value="1"/>
</dbReference>
<dbReference type="InterPro" id="IPR032710">
    <property type="entry name" value="NTF2-like_dom_sf"/>
</dbReference>
<dbReference type="AlphaFoldDB" id="A0A1G8DU14"/>